<keyword evidence="8 12" id="KW-0812">Transmembrane</keyword>
<dbReference type="PANTHER" id="PTHR37531">
    <property type="entry name" value="HEME EXPORTER PROTEIN D"/>
    <property type="match status" value="1"/>
</dbReference>
<keyword evidence="6 12" id="KW-1003">Cell membrane</keyword>
<comment type="similarity">
    <text evidence="3 12">Belongs to the CcmD/CycX/HelD family.</text>
</comment>
<dbReference type="GO" id="GO:1903607">
    <property type="term" value="P:cytochrome c biosynthetic process"/>
    <property type="evidence" value="ECO:0007669"/>
    <property type="project" value="TreeGrafter"/>
</dbReference>
<dbReference type="EMBL" id="QMDL01000001">
    <property type="protein sequence ID" value="RMJ05884.1"/>
    <property type="molecule type" value="Genomic_DNA"/>
</dbReference>
<evidence type="ECO:0000313" key="14">
    <source>
        <dbReference type="Proteomes" id="UP000265903"/>
    </source>
</evidence>
<feature type="transmembrane region" description="Helical" evidence="12">
    <location>
        <begin position="18"/>
        <end position="38"/>
    </location>
</feature>
<evidence type="ECO:0000256" key="9">
    <source>
        <dbReference type="ARBA" id="ARBA00022748"/>
    </source>
</evidence>
<keyword evidence="14" id="KW-1185">Reference proteome</keyword>
<evidence type="ECO:0000313" key="13">
    <source>
        <dbReference type="EMBL" id="RMJ05884.1"/>
    </source>
</evidence>
<keyword evidence="11 12" id="KW-0472">Membrane</keyword>
<dbReference type="InterPro" id="IPR007078">
    <property type="entry name" value="Haem_export_protD_CcmD"/>
</dbReference>
<evidence type="ECO:0000256" key="10">
    <source>
        <dbReference type="ARBA" id="ARBA00022989"/>
    </source>
</evidence>
<dbReference type="GO" id="GO:0005886">
    <property type="term" value="C:plasma membrane"/>
    <property type="evidence" value="ECO:0007669"/>
    <property type="project" value="UniProtKB-SubCell"/>
</dbReference>
<evidence type="ECO:0000256" key="7">
    <source>
        <dbReference type="ARBA" id="ARBA00022519"/>
    </source>
</evidence>
<organism evidence="13 14">
    <name type="scientific">Marinobacter litoralis</name>
    <dbReference type="NCBI Taxonomy" id="187981"/>
    <lineage>
        <taxon>Bacteria</taxon>
        <taxon>Pseudomonadati</taxon>
        <taxon>Pseudomonadota</taxon>
        <taxon>Gammaproteobacteria</taxon>
        <taxon>Pseudomonadales</taxon>
        <taxon>Marinobacteraceae</taxon>
        <taxon>Marinobacter</taxon>
    </lineage>
</organism>
<comment type="subcellular location">
    <subcellularLocation>
        <location evidence="2 12">Cell inner membrane</location>
        <topology evidence="2 12">Single-pass membrane protein</topology>
    </subcellularLocation>
</comment>
<proteinExistence type="inferred from homology"/>
<evidence type="ECO:0000256" key="11">
    <source>
        <dbReference type="ARBA" id="ARBA00023136"/>
    </source>
</evidence>
<dbReference type="AlphaFoldDB" id="A0A3M2RL23"/>
<dbReference type="Proteomes" id="UP000265903">
    <property type="component" value="Unassembled WGS sequence"/>
</dbReference>
<dbReference type="PANTHER" id="PTHR37531:SF1">
    <property type="entry name" value="HEME EXPORTER PROTEIN D"/>
    <property type="match status" value="1"/>
</dbReference>
<keyword evidence="7 12" id="KW-0997">Cell inner membrane</keyword>
<evidence type="ECO:0000256" key="2">
    <source>
        <dbReference type="ARBA" id="ARBA00004377"/>
    </source>
</evidence>
<dbReference type="Pfam" id="PF04995">
    <property type="entry name" value="CcmD"/>
    <property type="match status" value="1"/>
</dbReference>
<evidence type="ECO:0000256" key="1">
    <source>
        <dbReference type="ARBA" id="ARBA00002442"/>
    </source>
</evidence>
<name>A0A3M2RL23_9GAMM</name>
<evidence type="ECO:0000256" key="3">
    <source>
        <dbReference type="ARBA" id="ARBA00008741"/>
    </source>
</evidence>
<sequence>MAFESFSAFLAMEGHGPYVWTCYAVFVILVAGTVFWSAKRHQATYHMCKRGYEQENPKGQNVPKAAATFTRVEISQD</sequence>
<dbReference type="NCBIfam" id="TIGR03141">
    <property type="entry name" value="cytochro_ccmD"/>
    <property type="match status" value="1"/>
</dbReference>
<protein>
    <recommendedName>
        <fullName evidence="4 12">Heme exporter protein D</fullName>
    </recommendedName>
</protein>
<reference evidence="13 14" key="1">
    <citation type="submission" date="2018-08" db="EMBL/GenBank/DDBJ databases">
        <title>Whole Genome Sequence of the Moderate Halophilic Marine Bacterium Marinobacter litoralis Sw-45.</title>
        <authorList>
            <person name="Musa H."/>
        </authorList>
    </citation>
    <scope>NUCLEOTIDE SEQUENCE [LARGE SCALE GENOMIC DNA]</scope>
    <source>
        <strain evidence="13 14">Sw-45</strain>
    </source>
</reference>
<accession>A0A3M2RL23</accession>
<keyword evidence="10 12" id="KW-1133">Transmembrane helix</keyword>
<dbReference type="InterPro" id="IPR052075">
    <property type="entry name" value="Heme_exporter_D"/>
</dbReference>
<evidence type="ECO:0000256" key="4">
    <source>
        <dbReference type="ARBA" id="ARBA00016461"/>
    </source>
</evidence>
<dbReference type="GO" id="GO:0017004">
    <property type="term" value="P:cytochrome complex assembly"/>
    <property type="evidence" value="ECO:0007669"/>
    <property type="project" value="UniProtKB-KW"/>
</dbReference>
<gene>
    <name evidence="13" type="ORF">DOQ08_00560</name>
</gene>
<comment type="caution">
    <text evidence="13">The sequence shown here is derived from an EMBL/GenBank/DDBJ whole genome shotgun (WGS) entry which is preliminary data.</text>
</comment>
<evidence type="ECO:0000256" key="12">
    <source>
        <dbReference type="RuleBase" id="RU363101"/>
    </source>
</evidence>
<dbReference type="GO" id="GO:0015886">
    <property type="term" value="P:heme transport"/>
    <property type="evidence" value="ECO:0007669"/>
    <property type="project" value="InterPro"/>
</dbReference>
<keyword evidence="9 12" id="KW-0201">Cytochrome c-type biogenesis</keyword>
<comment type="function">
    <text evidence="1 12">Required for the export of heme to the periplasm for the biogenesis of c-type cytochromes.</text>
</comment>
<evidence type="ECO:0000256" key="6">
    <source>
        <dbReference type="ARBA" id="ARBA00022475"/>
    </source>
</evidence>
<dbReference type="OrthoDB" id="9815607at2"/>
<keyword evidence="5 12" id="KW-0813">Transport</keyword>
<evidence type="ECO:0000256" key="5">
    <source>
        <dbReference type="ARBA" id="ARBA00022448"/>
    </source>
</evidence>
<evidence type="ECO:0000256" key="8">
    <source>
        <dbReference type="ARBA" id="ARBA00022692"/>
    </source>
</evidence>
<dbReference type="RefSeq" id="WP_114333366.1">
    <property type="nucleotide sequence ID" value="NZ_QMDL01000001.1"/>
</dbReference>